<evidence type="ECO:0000313" key="2">
    <source>
        <dbReference type="Proteomes" id="UP000276133"/>
    </source>
</evidence>
<organism evidence="1 2">
    <name type="scientific">Brachionus plicatilis</name>
    <name type="common">Marine rotifer</name>
    <name type="synonym">Brachionus muelleri</name>
    <dbReference type="NCBI Taxonomy" id="10195"/>
    <lineage>
        <taxon>Eukaryota</taxon>
        <taxon>Metazoa</taxon>
        <taxon>Spiralia</taxon>
        <taxon>Gnathifera</taxon>
        <taxon>Rotifera</taxon>
        <taxon>Eurotatoria</taxon>
        <taxon>Monogononta</taxon>
        <taxon>Pseudotrocha</taxon>
        <taxon>Ploima</taxon>
        <taxon>Brachionidae</taxon>
        <taxon>Brachionus</taxon>
    </lineage>
</organism>
<feature type="non-terminal residue" evidence="1">
    <location>
        <position position="109"/>
    </location>
</feature>
<dbReference type="Proteomes" id="UP000276133">
    <property type="component" value="Unassembled WGS sequence"/>
</dbReference>
<sequence length="109" mass="12869">MRLMTFPQIKEVQQRLCSRMWIVERIQKTGCKKSIYFKVKKSKTNGSVYVSDNQHPGDENSAAVPLQTKETICIFYQLNRPKRLVTQEMFCEKSGAKMTKRRYWTCPNK</sequence>
<gene>
    <name evidence="1" type="ORF">BpHYR1_004883</name>
</gene>
<dbReference type="EMBL" id="REGN01002643">
    <property type="protein sequence ID" value="RNA26905.1"/>
    <property type="molecule type" value="Genomic_DNA"/>
</dbReference>
<comment type="caution">
    <text evidence="1">The sequence shown here is derived from an EMBL/GenBank/DDBJ whole genome shotgun (WGS) entry which is preliminary data.</text>
</comment>
<protein>
    <submittedName>
        <fullName evidence="1">Uncharacterized protein</fullName>
    </submittedName>
</protein>
<accession>A0A3M7RU93</accession>
<reference evidence="1 2" key="1">
    <citation type="journal article" date="2018" name="Sci. Rep.">
        <title>Genomic signatures of local adaptation to the degree of environmental predictability in rotifers.</title>
        <authorList>
            <person name="Franch-Gras L."/>
            <person name="Hahn C."/>
            <person name="Garcia-Roger E.M."/>
            <person name="Carmona M.J."/>
            <person name="Serra M."/>
            <person name="Gomez A."/>
        </authorList>
    </citation>
    <scope>NUCLEOTIDE SEQUENCE [LARGE SCALE GENOMIC DNA]</scope>
    <source>
        <strain evidence="1">HYR1</strain>
    </source>
</reference>
<evidence type="ECO:0000313" key="1">
    <source>
        <dbReference type="EMBL" id="RNA26905.1"/>
    </source>
</evidence>
<keyword evidence="2" id="KW-1185">Reference proteome</keyword>
<dbReference type="AlphaFoldDB" id="A0A3M7RU93"/>
<name>A0A3M7RU93_BRAPC</name>
<proteinExistence type="predicted"/>